<comment type="similarity">
    <text evidence="2 10">Belongs to the membrane-bound acyltransferase family. Sterol o-acyltransferase subfamily.</text>
</comment>
<dbReference type="FunCoup" id="A3LYB5">
    <property type="interactions" value="283"/>
</dbReference>
<comment type="function">
    <text evidence="9">Sterol O-acyltransferase that catalyzes the formation of stery esters.</text>
</comment>
<evidence type="ECO:0000256" key="13">
    <source>
        <dbReference type="SAM" id="Phobius"/>
    </source>
</evidence>
<protein>
    <recommendedName>
        <fullName evidence="10">O-acyltransferase</fullName>
    </recommendedName>
</protein>
<evidence type="ECO:0000256" key="3">
    <source>
        <dbReference type="ARBA" id="ARBA00022679"/>
    </source>
</evidence>
<keyword evidence="4 13" id="KW-0812">Transmembrane</keyword>
<dbReference type="PANTHER" id="PTHR10408:SF23">
    <property type="entry name" value="STEROL O-ACYLTRANSFERASE 1-RELATED"/>
    <property type="match status" value="1"/>
</dbReference>
<evidence type="ECO:0000313" key="15">
    <source>
        <dbReference type="Proteomes" id="UP000002258"/>
    </source>
</evidence>
<dbReference type="GeneID" id="4840273"/>
<accession>A3LYB5</accession>
<dbReference type="OrthoDB" id="10039049at2759"/>
<dbReference type="PANTHER" id="PTHR10408">
    <property type="entry name" value="STEROL O-ACYLTRANSFERASE"/>
    <property type="match status" value="1"/>
</dbReference>
<feature type="transmembrane region" description="Helical" evidence="13">
    <location>
        <begin position="81"/>
        <end position="104"/>
    </location>
</feature>
<dbReference type="Proteomes" id="UP000002258">
    <property type="component" value="Chromosome 6"/>
</dbReference>
<dbReference type="HOGENOM" id="CLU_018190_2_1_1"/>
<evidence type="ECO:0000256" key="7">
    <source>
        <dbReference type="ARBA" id="ARBA00023136"/>
    </source>
</evidence>
<dbReference type="GO" id="GO:0034737">
    <property type="term" value="F:ergosterol O-acyltransferase activity"/>
    <property type="evidence" value="ECO:0007669"/>
    <property type="project" value="TreeGrafter"/>
</dbReference>
<dbReference type="PIRSF" id="PIRSF000439">
    <property type="entry name" value="Oat_ACAT_DAG_ARE"/>
    <property type="match status" value="1"/>
</dbReference>
<proteinExistence type="inferred from homology"/>
<feature type="transmembrane region" description="Helical" evidence="13">
    <location>
        <begin position="332"/>
        <end position="355"/>
    </location>
</feature>
<dbReference type="InParanoid" id="A3LYB5"/>
<gene>
    <name evidence="14" type="primary">ARE2</name>
    <name evidence="14" type="ORF">PICST_33115</name>
</gene>
<feature type="transmembrane region" description="Helical" evidence="13">
    <location>
        <begin position="301"/>
        <end position="320"/>
    </location>
</feature>
<evidence type="ECO:0000256" key="10">
    <source>
        <dbReference type="PIRNR" id="PIRNR000439"/>
    </source>
</evidence>
<keyword evidence="7 10" id="KW-0472">Membrane</keyword>
<dbReference type="InterPro" id="IPR004299">
    <property type="entry name" value="MBOAT_fam"/>
</dbReference>
<evidence type="ECO:0000256" key="9">
    <source>
        <dbReference type="ARBA" id="ARBA00023568"/>
    </source>
</evidence>
<sequence length="536" mass="63592">MTRTTNDKLNLITENINRRKSLDLNNDYVESSSGDESVTPETTRKRSDSKTKYVSEMADVKFHRHSSSIFDEEYVKESQFFGFYVLFWLATGLFMTNTLIHVYFENSLGFLEWPIVMILRKDLIRVGITDGVMFLSIYFVYLIQYACKKRWISWRRQGWVIQAVYEVYHFVFWLVFASARVMDFPWIAKVFLVLHNLVFLMKMHSYGFYNGYLWKVLKELQFSESFLKKLEEDPASLPSKCDLDSTISALKSSVEFCKFELEYQSNATTVTTKEYEFNESTLSESLDSLQEKNVIKFPQNITFVNFFEYTMFPTLVYTLHYPRTERVRWSFVLSKLCAIFGVIFLMISVAQTWMYPLVMECIEVKKLPIWERWSKYLLILLDMIAPFLLEYLFTFYLIWDSILNAIAELSRFADREFYGPWWSCTDWSEFSRIWNVPVHKFLLRHVYHSSISTFHLNKTQATLMTFMLSSIVHELVMYVIFGSLRGYLLLLQMSQIPLVMLSRTEYMRDKKILGNVICWFGFISGPSMICTLYLVY</sequence>
<evidence type="ECO:0000256" key="12">
    <source>
        <dbReference type="SAM" id="MobiDB-lite"/>
    </source>
</evidence>
<organism evidence="14 15">
    <name type="scientific">Scheffersomyces stipitis (strain ATCC 58785 / CBS 6054 / NBRC 10063 / NRRL Y-11545)</name>
    <name type="common">Yeast</name>
    <name type="synonym">Pichia stipitis</name>
    <dbReference type="NCBI Taxonomy" id="322104"/>
    <lineage>
        <taxon>Eukaryota</taxon>
        <taxon>Fungi</taxon>
        <taxon>Dikarya</taxon>
        <taxon>Ascomycota</taxon>
        <taxon>Saccharomycotina</taxon>
        <taxon>Pichiomycetes</taxon>
        <taxon>Debaryomycetaceae</taxon>
        <taxon>Scheffersomyces</taxon>
    </lineage>
</organism>
<feature type="transmembrane region" description="Helical" evidence="13">
    <location>
        <begin position="159"/>
        <end position="178"/>
    </location>
</feature>
<keyword evidence="15" id="KW-1185">Reference proteome</keyword>
<dbReference type="GO" id="GO:0005789">
    <property type="term" value="C:endoplasmic reticulum membrane"/>
    <property type="evidence" value="ECO:0007669"/>
    <property type="project" value="UniProtKB-SubCell"/>
</dbReference>
<evidence type="ECO:0000256" key="1">
    <source>
        <dbReference type="ARBA" id="ARBA00004477"/>
    </source>
</evidence>
<dbReference type="eggNOG" id="KOG0380">
    <property type="taxonomic scope" value="Eukaryota"/>
</dbReference>
<feature type="active site" evidence="11">
    <location>
        <position position="473"/>
    </location>
</feature>
<feature type="transmembrane region" description="Helical" evidence="13">
    <location>
        <begin position="512"/>
        <end position="535"/>
    </location>
</feature>
<dbReference type="AlphaFoldDB" id="A3LYB5"/>
<name>A3LYB5_PICST</name>
<evidence type="ECO:0000256" key="2">
    <source>
        <dbReference type="ARBA" id="ARBA00009010"/>
    </source>
</evidence>
<keyword evidence="6 13" id="KW-1133">Transmembrane helix</keyword>
<dbReference type="InterPro" id="IPR014371">
    <property type="entry name" value="Oat_ACAT_DAG_ARE"/>
</dbReference>
<keyword evidence="5 10" id="KW-0256">Endoplasmic reticulum</keyword>
<dbReference type="OMA" id="LMCTLYL"/>
<evidence type="ECO:0000256" key="11">
    <source>
        <dbReference type="PIRSR" id="PIRSR000439-1"/>
    </source>
</evidence>
<feature type="transmembrane region" description="Helical" evidence="13">
    <location>
        <begin position="471"/>
        <end position="491"/>
    </location>
</feature>
<feature type="compositionally biased region" description="Polar residues" evidence="12">
    <location>
        <begin position="28"/>
        <end position="41"/>
    </location>
</feature>
<evidence type="ECO:0000313" key="14">
    <source>
        <dbReference type="EMBL" id="ABN67954.2"/>
    </source>
</evidence>
<dbReference type="RefSeq" id="XP_001385983.2">
    <property type="nucleotide sequence ID" value="XM_001385946.1"/>
</dbReference>
<dbReference type="EMBL" id="CP000500">
    <property type="protein sequence ID" value="ABN67954.2"/>
    <property type="molecule type" value="Genomic_DNA"/>
</dbReference>
<evidence type="ECO:0000256" key="4">
    <source>
        <dbReference type="ARBA" id="ARBA00022692"/>
    </source>
</evidence>
<keyword evidence="3 10" id="KW-0808">Transferase</keyword>
<dbReference type="STRING" id="322104.A3LYB5"/>
<dbReference type="GO" id="GO:0008204">
    <property type="term" value="P:ergosterol metabolic process"/>
    <property type="evidence" value="ECO:0007669"/>
    <property type="project" value="TreeGrafter"/>
</dbReference>
<evidence type="ECO:0000256" key="5">
    <source>
        <dbReference type="ARBA" id="ARBA00022824"/>
    </source>
</evidence>
<reference evidence="14 15" key="1">
    <citation type="journal article" date="2007" name="Nat. Biotechnol.">
        <title>Genome sequence of the lignocellulose-bioconverting and xylose-fermenting yeast Pichia stipitis.</title>
        <authorList>
            <person name="Jeffries T.W."/>
            <person name="Grigoriev I.V."/>
            <person name="Grimwood J."/>
            <person name="Laplaza J.M."/>
            <person name="Aerts A."/>
            <person name="Salamov A."/>
            <person name="Schmutz J."/>
            <person name="Lindquist E."/>
            <person name="Dehal P."/>
            <person name="Shapiro H."/>
            <person name="Jin Y.S."/>
            <person name="Passoth V."/>
            <person name="Richardson P.M."/>
        </authorList>
    </citation>
    <scope>NUCLEOTIDE SEQUENCE [LARGE SCALE GENOMIC DNA]</scope>
    <source>
        <strain evidence="15">ATCC 58785 / CBS 6054 / NBRC 10063 / NRRL Y-11545</strain>
    </source>
</reference>
<feature type="region of interest" description="Disordered" evidence="12">
    <location>
        <begin position="27"/>
        <end position="46"/>
    </location>
</feature>
<keyword evidence="8 10" id="KW-0012">Acyltransferase</keyword>
<comment type="subcellular location">
    <subcellularLocation>
        <location evidence="1 10">Endoplasmic reticulum membrane</location>
        <topology evidence="1 10">Multi-pass membrane protein</topology>
    </subcellularLocation>
</comment>
<feature type="transmembrane region" description="Helical" evidence="13">
    <location>
        <begin position="376"/>
        <end position="399"/>
    </location>
</feature>
<dbReference type="Pfam" id="PF03062">
    <property type="entry name" value="MBOAT"/>
    <property type="match status" value="1"/>
</dbReference>
<dbReference type="KEGG" id="pic:PICST_33115"/>
<feature type="transmembrane region" description="Helical" evidence="13">
    <location>
        <begin position="124"/>
        <end position="147"/>
    </location>
</feature>
<evidence type="ECO:0000256" key="6">
    <source>
        <dbReference type="ARBA" id="ARBA00022989"/>
    </source>
</evidence>
<evidence type="ECO:0000256" key="8">
    <source>
        <dbReference type="ARBA" id="ARBA00023315"/>
    </source>
</evidence>